<protein>
    <submittedName>
        <fullName evidence="5">NUDIX domain-containing protein</fullName>
    </submittedName>
</protein>
<comment type="caution">
    <text evidence="5">The sequence shown here is derived from an EMBL/GenBank/DDBJ whole genome shotgun (WGS) entry which is preliminary data.</text>
</comment>
<feature type="domain" description="Nudix hydrolase" evidence="4">
    <location>
        <begin position="5"/>
        <end position="145"/>
    </location>
</feature>
<dbReference type="GO" id="GO:0016787">
    <property type="term" value="F:hydrolase activity"/>
    <property type="evidence" value="ECO:0007669"/>
    <property type="project" value="UniProtKB-KW"/>
</dbReference>
<reference evidence="5 6" key="1">
    <citation type="submission" date="2019-01" db="EMBL/GenBank/DDBJ databases">
        <title>Genome sequences of Streptomyces and Rhizobium isolates collected from root and soil.</title>
        <authorList>
            <person name="Chhettri S."/>
            <person name="Sevigny J.L."/>
            <person name="Sen A."/>
            <person name="Ennis N."/>
            <person name="Tisa L."/>
        </authorList>
    </citation>
    <scope>NUCLEOTIDE SEQUENCE [LARGE SCALE GENOMIC DNA]</scope>
    <source>
        <strain evidence="5 6">San01</strain>
    </source>
</reference>
<evidence type="ECO:0000256" key="2">
    <source>
        <dbReference type="ARBA" id="ARBA00022801"/>
    </source>
</evidence>
<dbReference type="PANTHER" id="PTHR43736:SF1">
    <property type="entry name" value="DIHYDRONEOPTERIN TRIPHOSPHATE DIPHOSPHATASE"/>
    <property type="match status" value="1"/>
</dbReference>
<dbReference type="InterPro" id="IPR020084">
    <property type="entry name" value="NUDIX_hydrolase_CS"/>
</dbReference>
<dbReference type="Gene3D" id="3.90.79.10">
    <property type="entry name" value="Nucleoside Triphosphate Pyrophosphohydrolase"/>
    <property type="match status" value="1"/>
</dbReference>
<comment type="similarity">
    <text evidence="1 3">Belongs to the Nudix hydrolase family.</text>
</comment>
<evidence type="ECO:0000313" key="6">
    <source>
        <dbReference type="Proteomes" id="UP000283128"/>
    </source>
</evidence>
<dbReference type="PANTHER" id="PTHR43736">
    <property type="entry name" value="ADP-RIBOSE PYROPHOSPHATASE"/>
    <property type="match status" value="1"/>
</dbReference>
<dbReference type="SUPFAM" id="SSF55811">
    <property type="entry name" value="Nudix"/>
    <property type="match status" value="1"/>
</dbReference>
<dbReference type="AlphaFoldDB" id="A0A3S2YV17"/>
<evidence type="ECO:0000256" key="3">
    <source>
        <dbReference type="RuleBase" id="RU003476"/>
    </source>
</evidence>
<dbReference type="PROSITE" id="PS00893">
    <property type="entry name" value="NUDIX_BOX"/>
    <property type="match status" value="1"/>
</dbReference>
<dbReference type="InterPro" id="IPR015797">
    <property type="entry name" value="NUDIX_hydrolase-like_dom_sf"/>
</dbReference>
<dbReference type="PROSITE" id="PS51462">
    <property type="entry name" value="NUDIX"/>
    <property type="match status" value="1"/>
</dbReference>
<keyword evidence="6" id="KW-1185">Reference proteome</keyword>
<gene>
    <name evidence="5" type="ORF">EOT10_28250</name>
</gene>
<dbReference type="OrthoDB" id="9804442at2"/>
<sequence>MGGRMRSRVSAYAIAVTQEQLLLTQLTDSSPVFEPGLWHLPGGGIDPREQPRDALERELYEETGRELVDARLVDARTYTAHRLGVDRHLVGLFYLVDLKPGPLAVTKAGDSTGAVTWMPLSGLRESRLSPAAVDGLGLIRDRWKRT</sequence>
<organism evidence="5 6">
    <name type="scientific">Streptomyces antnestii</name>
    <dbReference type="NCBI Taxonomy" id="2494256"/>
    <lineage>
        <taxon>Bacteria</taxon>
        <taxon>Bacillati</taxon>
        <taxon>Actinomycetota</taxon>
        <taxon>Actinomycetes</taxon>
        <taxon>Kitasatosporales</taxon>
        <taxon>Streptomycetaceae</taxon>
        <taxon>Streptomyces</taxon>
    </lineage>
</organism>
<proteinExistence type="inferred from homology"/>
<evidence type="ECO:0000313" key="5">
    <source>
        <dbReference type="EMBL" id="RVU19909.1"/>
    </source>
</evidence>
<name>A0A3S2YV17_9ACTN</name>
<evidence type="ECO:0000256" key="1">
    <source>
        <dbReference type="ARBA" id="ARBA00005582"/>
    </source>
</evidence>
<dbReference type="PRINTS" id="PR00502">
    <property type="entry name" value="NUDIXFAMILY"/>
</dbReference>
<dbReference type="Proteomes" id="UP000283128">
    <property type="component" value="Unassembled WGS sequence"/>
</dbReference>
<dbReference type="InterPro" id="IPR000086">
    <property type="entry name" value="NUDIX_hydrolase_dom"/>
</dbReference>
<dbReference type="InterPro" id="IPR020476">
    <property type="entry name" value="Nudix_hydrolase"/>
</dbReference>
<evidence type="ECO:0000259" key="4">
    <source>
        <dbReference type="PROSITE" id="PS51462"/>
    </source>
</evidence>
<dbReference type="EMBL" id="RZYA01000016">
    <property type="protein sequence ID" value="RVU19909.1"/>
    <property type="molecule type" value="Genomic_DNA"/>
</dbReference>
<dbReference type="Pfam" id="PF00293">
    <property type="entry name" value="NUDIX"/>
    <property type="match status" value="1"/>
</dbReference>
<keyword evidence="2 3" id="KW-0378">Hydrolase</keyword>
<accession>A0A3S2YV17</accession>